<dbReference type="AlphaFoldDB" id="D8QGK8"/>
<feature type="non-terminal residue" evidence="1">
    <location>
        <position position="143"/>
    </location>
</feature>
<gene>
    <name evidence="1" type="ORF">SCHCODRAFT_86023</name>
</gene>
<sequence length="143" mass="15956">MGRRGGACVENEILSRSLGANERAVSKRTNHPITHSHLSRFSPRTDHAFCRRGYRLSSQRPFLFPPITSSTLLQRCGSFTTSRALLVPYLVLITHSPPHPTAPSALPSRPASHPFHARIKDIAERFLPPPLHARLQHPSALFD</sequence>
<accession>D8QGK8</accession>
<evidence type="ECO:0000313" key="1">
    <source>
        <dbReference type="EMBL" id="EFI92788.1"/>
    </source>
</evidence>
<evidence type="ECO:0000313" key="2">
    <source>
        <dbReference type="Proteomes" id="UP000007431"/>
    </source>
</evidence>
<dbReference type="InParanoid" id="D8QGK8"/>
<dbReference type="VEuPathDB" id="FungiDB:SCHCODRAFT_02639756"/>
<dbReference type="Proteomes" id="UP000007431">
    <property type="component" value="Unassembled WGS sequence"/>
</dbReference>
<organism evidence="2">
    <name type="scientific">Schizophyllum commune (strain H4-8 / FGSC 9210)</name>
    <name type="common">Split gill fungus</name>
    <dbReference type="NCBI Taxonomy" id="578458"/>
    <lineage>
        <taxon>Eukaryota</taxon>
        <taxon>Fungi</taxon>
        <taxon>Dikarya</taxon>
        <taxon>Basidiomycota</taxon>
        <taxon>Agaricomycotina</taxon>
        <taxon>Agaricomycetes</taxon>
        <taxon>Agaricomycetidae</taxon>
        <taxon>Agaricales</taxon>
        <taxon>Schizophyllaceae</taxon>
        <taxon>Schizophyllum</taxon>
    </lineage>
</organism>
<protein>
    <submittedName>
        <fullName evidence="1">Expressed protein</fullName>
    </submittedName>
</protein>
<dbReference type="HOGENOM" id="CLU_1810869_0_0_1"/>
<keyword evidence="2" id="KW-1185">Reference proteome</keyword>
<name>D8QGK8_SCHCM</name>
<reference evidence="1 2" key="1">
    <citation type="journal article" date="2010" name="Nat. Biotechnol.">
        <title>Genome sequence of the model mushroom Schizophyllum commune.</title>
        <authorList>
            <person name="Ohm R.A."/>
            <person name="de Jong J.F."/>
            <person name="Lugones L.G."/>
            <person name="Aerts A."/>
            <person name="Kothe E."/>
            <person name="Stajich J.E."/>
            <person name="de Vries R.P."/>
            <person name="Record E."/>
            <person name="Levasseur A."/>
            <person name="Baker S.E."/>
            <person name="Bartholomew K.A."/>
            <person name="Coutinho P.M."/>
            <person name="Erdmann S."/>
            <person name="Fowler T.J."/>
            <person name="Gathman A.C."/>
            <person name="Lombard V."/>
            <person name="Henrissat B."/>
            <person name="Knabe N."/>
            <person name="Kuees U."/>
            <person name="Lilly W.W."/>
            <person name="Lindquist E."/>
            <person name="Lucas S."/>
            <person name="Magnuson J.K."/>
            <person name="Piumi F."/>
            <person name="Raudaskoski M."/>
            <person name="Salamov A."/>
            <person name="Schmutz J."/>
            <person name="Schwarze F.W.M.R."/>
            <person name="vanKuyk P.A."/>
            <person name="Horton J.S."/>
            <person name="Grigoriev I.V."/>
            <person name="Woesten H.A.B."/>
        </authorList>
    </citation>
    <scope>NUCLEOTIDE SEQUENCE [LARGE SCALE GENOMIC DNA]</scope>
    <source>
        <strain evidence="2">H4-8 / FGSC 9210</strain>
    </source>
</reference>
<proteinExistence type="predicted"/>
<dbReference type="EMBL" id="GL377312">
    <property type="protein sequence ID" value="EFI92788.1"/>
    <property type="molecule type" value="Genomic_DNA"/>
</dbReference>